<gene>
    <name evidence="1" type="ORF">BAY60_01160</name>
</gene>
<sequence>MSLLSTWLPTAFGASMLVVEVPLVYAAVARSDSGARGLAAMGICLALLVVVNTPALALAPLVATEHDRHRAATLLAYTAGVGAVGTLLLGALALTPAAANLLGAAFGLDAGLLAQVRGGLLGLVPNSLGVALRRYLHGRCIHTGRTRPILRATLVRIAASGAFAFAGIAWWPEHGTLVGGLALSVGAVVEAAMLAVAARPFAVPSGSARARSLLRRHAHLSSNRLLAMLPLLLTTAGIAHAPYAALSLVVWPALYELLMLFASPVSDWEAVSATALRETPRSRSPRRVAWWLAAGFTAAFAAVLGTGAADGYLRGVEAVPADAATLGLSWAPVLLAVPALWVLRAHLHGVLMAAGATGWLVPASAAHVAVLGGAVSCLGLSGLPGVAAAALALVAGLLADVAVTARGVSATAARRIGTVSRASLA</sequence>
<evidence type="ECO:0000313" key="1">
    <source>
        <dbReference type="EMBL" id="PXY31059.1"/>
    </source>
</evidence>
<dbReference type="EMBL" id="MASW01000001">
    <property type="protein sequence ID" value="PXY31059.1"/>
    <property type="molecule type" value="Genomic_DNA"/>
</dbReference>
<name>A0A2V4BAC2_9PSEU</name>
<dbReference type="OrthoDB" id="9771875at2"/>
<comment type="caution">
    <text evidence="1">The sequence shown here is derived from an EMBL/GenBank/DDBJ whole genome shotgun (WGS) entry which is preliminary data.</text>
</comment>
<accession>A0A2V4BAC2</accession>
<dbReference type="RefSeq" id="WP_112279084.1">
    <property type="nucleotide sequence ID" value="NZ_MASW01000001.1"/>
</dbReference>
<protein>
    <submittedName>
        <fullName evidence="1">Uncharacterized protein</fullName>
    </submittedName>
</protein>
<evidence type="ECO:0000313" key="2">
    <source>
        <dbReference type="Proteomes" id="UP000249915"/>
    </source>
</evidence>
<organism evidence="1 2">
    <name type="scientific">Prauserella muralis</name>
    <dbReference type="NCBI Taxonomy" id="588067"/>
    <lineage>
        <taxon>Bacteria</taxon>
        <taxon>Bacillati</taxon>
        <taxon>Actinomycetota</taxon>
        <taxon>Actinomycetes</taxon>
        <taxon>Pseudonocardiales</taxon>
        <taxon>Pseudonocardiaceae</taxon>
        <taxon>Prauserella</taxon>
    </lineage>
</organism>
<proteinExistence type="predicted"/>
<keyword evidence="2" id="KW-1185">Reference proteome</keyword>
<dbReference type="AlphaFoldDB" id="A0A2V4BAC2"/>
<dbReference type="Proteomes" id="UP000249915">
    <property type="component" value="Unassembled WGS sequence"/>
</dbReference>
<reference evidence="1 2" key="1">
    <citation type="submission" date="2016-07" db="EMBL/GenBank/DDBJ databases">
        <title>Draft genome sequence of Prauserella muralis DSM 45305, isolated from a mould-covered wall in an indoor environment.</title>
        <authorList>
            <person name="Ruckert C."/>
            <person name="Albersmeier A."/>
            <person name="Jiang C.-L."/>
            <person name="Jiang Y."/>
            <person name="Kalinowski J."/>
            <person name="Schneider O."/>
            <person name="Winkler A."/>
            <person name="Zotchev S.B."/>
        </authorList>
    </citation>
    <scope>NUCLEOTIDE SEQUENCE [LARGE SCALE GENOMIC DNA]</scope>
    <source>
        <strain evidence="1 2">DSM 45305</strain>
    </source>
</reference>